<keyword evidence="3" id="KW-0560">Oxidoreductase</keyword>
<reference evidence="6" key="1">
    <citation type="submission" date="2018-10" db="EMBL/GenBank/DDBJ databases">
        <title>Hidden diversity of soil giant viruses.</title>
        <authorList>
            <person name="Schulz F."/>
            <person name="Alteio L."/>
            <person name="Goudeau D."/>
            <person name="Ryan E.M."/>
            <person name="Malmstrom R.R."/>
            <person name="Blanchard J."/>
            <person name="Woyke T."/>
        </authorList>
    </citation>
    <scope>NUCLEOTIDE SEQUENCE</scope>
    <source>
        <strain evidence="6">EDV1</strain>
    </source>
</reference>
<evidence type="ECO:0000259" key="5">
    <source>
        <dbReference type="Pfam" id="PF01494"/>
    </source>
</evidence>
<dbReference type="GO" id="GO:0071949">
    <property type="term" value="F:FAD binding"/>
    <property type="evidence" value="ECO:0007669"/>
    <property type="project" value="InterPro"/>
</dbReference>
<dbReference type="PRINTS" id="PR00420">
    <property type="entry name" value="RNGMNOXGNASE"/>
</dbReference>
<accession>A0A3G4ZXX2</accession>
<keyword evidence="2" id="KW-0274">FAD</keyword>
<dbReference type="Gene3D" id="3.50.50.60">
    <property type="entry name" value="FAD/NAD(P)-binding domain"/>
    <property type="match status" value="1"/>
</dbReference>
<protein>
    <submittedName>
        <fullName evidence="6">Monooxygenase, FAD-binding domain-containing protein</fullName>
    </submittedName>
</protein>
<dbReference type="PANTHER" id="PTHR46972">
    <property type="entry name" value="MONOOXYGENASE ASQM-RELATED"/>
    <property type="match status" value="1"/>
</dbReference>
<name>A0A3G4ZXX2_9VIRU</name>
<keyword evidence="1" id="KW-0285">Flavoprotein</keyword>
<evidence type="ECO:0000313" key="6">
    <source>
        <dbReference type="EMBL" id="AYV78413.1"/>
    </source>
</evidence>
<evidence type="ECO:0000256" key="2">
    <source>
        <dbReference type="ARBA" id="ARBA00022827"/>
    </source>
</evidence>
<evidence type="ECO:0000256" key="3">
    <source>
        <dbReference type="ARBA" id="ARBA00023002"/>
    </source>
</evidence>
<organism evidence="6">
    <name type="scientific">Edafosvirus sp</name>
    <dbReference type="NCBI Taxonomy" id="2487765"/>
    <lineage>
        <taxon>Viruses</taxon>
        <taxon>Varidnaviria</taxon>
        <taxon>Bamfordvirae</taxon>
        <taxon>Nucleocytoviricota</taxon>
        <taxon>Megaviricetes</taxon>
        <taxon>Imitervirales</taxon>
        <taxon>Mimiviridae</taxon>
        <taxon>Klosneuvirinae</taxon>
    </lineage>
</organism>
<dbReference type="InterPro" id="IPR002938">
    <property type="entry name" value="FAD-bd"/>
</dbReference>
<gene>
    <name evidence="6" type="ORF">Edafosvirus12_12</name>
</gene>
<feature type="domain" description="FAD-binding" evidence="5">
    <location>
        <begin position="6"/>
        <end position="315"/>
    </location>
</feature>
<sequence>MDISKIPIAIIGGGIGGLTIAKGLQNIGIKTIVFEKDACLDTRHKGYSLTIQDGLKALKNLGIENDEVFNKSPGFMIDYNTYDAKMQLLKADRHVSNFPIPRKVLRELIHDKLTLEIKWNHKLIDFIEESDGVTLTFEVINDSKSTIKIIKCEYVIACEGVHSKIRDKIIGDRLNYLGVIAVMGITDAINKGNNEFQIIDNMNRLFSKPYSNKQIMWQFTFNVSDLSFYTSKEQIMKKIMENISTWPDHIKKLIENTSIDTIRFGPIYDRDPLVNPLPLNSKITLIGDSAHPMSPFIGQGANQAMIDAYVLTEMIIKNKENIVKAFREYEKEMIVRTSPYILKSRANVFKIHKPINN</sequence>
<dbReference type="Pfam" id="PF01494">
    <property type="entry name" value="FAD_binding_3"/>
    <property type="match status" value="1"/>
</dbReference>
<dbReference type="SUPFAM" id="SSF51905">
    <property type="entry name" value="FAD/NAD(P)-binding domain"/>
    <property type="match status" value="1"/>
</dbReference>
<keyword evidence="4 6" id="KW-0503">Monooxygenase</keyword>
<dbReference type="GO" id="GO:0004497">
    <property type="term" value="F:monooxygenase activity"/>
    <property type="evidence" value="ECO:0007669"/>
    <property type="project" value="UniProtKB-KW"/>
</dbReference>
<dbReference type="InterPro" id="IPR036188">
    <property type="entry name" value="FAD/NAD-bd_sf"/>
</dbReference>
<evidence type="ECO:0000256" key="4">
    <source>
        <dbReference type="ARBA" id="ARBA00023033"/>
    </source>
</evidence>
<dbReference type="PANTHER" id="PTHR46972:SF1">
    <property type="entry name" value="FAD DEPENDENT OXIDOREDUCTASE DOMAIN-CONTAINING PROTEIN"/>
    <property type="match status" value="1"/>
</dbReference>
<evidence type="ECO:0000256" key="1">
    <source>
        <dbReference type="ARBA" id="ARBA00022630"/>
    </source>
</evidence>
<dbReference type="EMBL" id="MK072077">
    <property type="protein sequence ID" value="AYV78413.1"/>
    <property type="molecule type" value="Genomic_DNA"/>
</dbReference>
<proteinExistence type="predicted"/>